<gene>
    <name evidence="3" type="ORF">L195_g059037</name>
</gene>
<dbReference type="AlphaFoldDB" id="A0A2K3JVP8"/>
<proteinExistence type="predicted"/>
<dbReference type="GO" id="GO:0016787">
    <property type="term" value="F:hydrolase activity"/>
    <property type="evidence" value="ECO:0007669"/>
    <property type="project" value="UniProtKB-KW"/>
</dbReference>
<evidence type="ECO:0000256" key="1">
    <source>
        <dbReference type="ARBA" id="ARBA00022801"/>
    </source>
</evidence>
<reference evidence="3 4" key="2">
    <citation type="journal article" date="2017" name="Front. Plant Sci.">
        <title>Gene Classification and Mining of Molecular Markers Useful in Red Clover (Trifolium pratense) Breeding.</title>
        <authorList>
            <person name="Istvanek J."/>
            <person name="Dluhosova J."/>
            <person name="Dluhos P."/>
            <person name="Patkova L."/>
            <person name="Nedelnik J."/>
            <person name="Repkova J."/>
        </authorList>
    </citation>
    <scope>NUCLEOTIDE SEQUENCE [LARGE SCALE GENOMIC DNA]</scope>
    <source>
        <strain evidence="4">cv. Tatra</strain>
        <tissue evidence="3">Young leaves</tissue>
    </source>
</reference>
<dbReference type="Pfam" id="PF14363">
    <property type="entry name" value="AAA_assoc"/>
    <property type="match status" value="1"/>
</dbReference>
<dbReference type="InterPro" id="IPR025753">
    <property type="entry name" value="AAA_N_dom"/>
</dbReference>
<dbReference type="EMBL" id="ASHM01126366">
    <property type="protein sequence ID" value="PNX58129.1"/>
    <property type="molecule type" value="Genomic_DNA"/>
</dbReference>
<comment type="caution">
    <text evidence="3">The sequence shown here is derived from an EMBL/GenBank/DDBJ whole genome shotgun (WGS) entry which is preliminary data.</text>
</comment>
<dbReference type="STRING" id="57577.A0A2K3JVP8"/>
<sequence>MYPYIQITFHELSGERLKHNETYKVIQTYLSANSSQRARKLKAEVVKDSQTPLVLSMDDNQEIVDEFNGVKVWWSANHITSQSQSFSYYPASNEKRFLTLTFHKMHRDLITTS</sequence>
<dbReference type="PANTHER" id="PTHR23070">
    <property type="entry name" value="BCS1 AAA-TYPE ATPASE"/>
    <property type="match status" value="1"/>
</dbReference>
<feature type="non-terminal residue" evidence="3">
    <location>
        <position position="113"/>
    </location>
</feature>
<evidence type="ECO:0000259" key="2">
    <source>
        <dbReference type="Pfam" id="PF14363"/>
    </source>
</evidence>
<keyword evidence="1" id="KW-0378">Hydrolase</keyword>
<protein>
    <submittedName>
        <fullName evidence="3">Mitochondrial chaperone BCS1</fullName>
    </submittedName>
</protein>
<evidence type="ECO:0000313" key="3">
    <source>
        <dbReference type="EMBL" id="PNX58129.1"/>
    </source>
</evidence>
<evidence type="ECO:0000313" key="4">
    <source>
        <dbReference type="Proteomes" id="UP000236291"/>
    </source>
</evidence>
<feature type="domain" description="AAA-type ATPase N-terminal" evidence="2">
    <location>
        <begin position="2"/>
        <end position="76"/>
    </location>
</feature>
<dbReference type="Proteomes" id="UP000236291">
    <property type="component" value="Unassembled WGS sequence"/>
</dbReference>
<dbReference type="InterPro" id="IPR050747">
    <property type="entry name" value="Mitochondrial_chaperone_BCS1"/>
</dbReference>
<organism evidence="3 4">
    <name type="scientific">Trifolium pratense</name>
    <name type="common">Red clover</name>
    <dbReference type="NCBI Taxonomy" id="57577"/>
    <lineage>
        <taxon>Eukaryota</taxon>
        <taxon>Viridiplantae</taxon>
        <taxon>Streptophyta</taxon>
        <taxon>Embryophyta</taxon>
        <taxon>Tracheophyta</taxon>
        <taxon>Spermatophyta</taxon>
        <taxon>Magnoliopsida</taxon>
        <taxon>eudicotyledons</taxon>
        <taxon>Gunneridae</taxon>
        <taxon>Pentapetalae</taxon>
        <taxon>rosids</taxon>
        <taxon>fabids</taxon>
        <taxon>Fabales</taxon>
        <taxon>Fabaceae</taxon>
        <taxon>Papilionoideae</taxon>
        <taxon>50 kb inversion clade</taxon>
        <taxon>NPAAA clade</taxon>
        <taxon>Hologalegina</taxon>
        <taxon>IRL clade</taxon>
        <taxon>Trifolieae</taxon>
        <taxon>Trifolium</taxon>
    </lineage>
</organism>
<reference evidence="3 4" key="1">
    <citation type="journal article" date="2014" name="Am. J. Bot.">
        <title>Genome assembly and annotation for red clover (Trifolium pratense; Fabaceae).</title>
        <authorList>
            <person name="Istvanek J."/>
            <person name="Jaros M."/>
            <person name="Krenek A."/>
            <person name="Repkova J."/>
        </authorList>
    </citation>
    <scope>NUCLEOTIDE SEQUENCE [LARGE SCALE GENOMIC DNA]</scope>
    <source>
        <strain evidence="4">cv. Tatra</strain>
        <tissue evidence="3">Young leaves</tissue>
    </source>
</reference>
<name>A0A2K3JVP8_TRIPR</name>
<accession>A0A2K3JVP8</accession>